<dbReference type="AlphaFoldDB" id="A0AAV4TY30"/>
<gene>
    <name evidence="2" type="ORF">CDAR_183951</name>
</gene>
<evidence type="ECO:0000313" key="2">
    <source>
        <dbReference type="EMBL" id="GIY49955.1"/>
    </source>
</evidence>
<dbReference type="EMBL" id="BPLQ01010320">
    <property type="protein sequence ID" value="GIY49955.1"/>
    <property type="molecule type" value="Genomic_DNA"/>
</dbReference>
<dbReference type="Proteomes" id="UP001054837">
    <property type="component" value="Unassembled WGS sequence"/>
</dbReference>
<accession>A0AAV4TY30</accession>
<reference evidence="2 3" key="1">
    <citation type="submission" date="2021-06" db="EMBL/GenBank/DDBJ databases">
        <title>Caerostris darwini draft genome.</title>
        <authorList>
            <person name="Kono N."/>
            <person name="Arakawa K."/>
        </authorList>
    </citation>
    <scope>NUCLEOTIDE SEQUENCE [LARGE SCALE GENOMIC DNA]</scope>
</reference>
<evidence type="ECO:0000313" key="3">
    <source>
        <dbReference type="Proteomes" id="UP001054837"/>
    </source>
</evidence>
<evidence type="ECO:0000256" key="1">
    <source>
        <dbReference type="SAM" id="MobiDB-lite"/>
    </source>
</evidence>
<protein>
    <submittedName>
        <fullName evidence="2">Uncharacterized protein</fullName>
    </submittedName>
</protein>
<organism evidence="2 3">
    <name type="scientific">Caerostris darwini</name>
    <dbReference type="NCBI Taxonomy" id="1538125"/>
    <lineage>
        <taxon>Eukaryota</taxon>
        <taxon>Metazoa</taxon>
        <taxon>Ecdysozoa</taxon>
        <taxon>Arthropoda</taxon>
        <taxon>Chelicerata</taxon>
        <taxon>Arachnida</taxon>
        <taxon>Araneae</taxon>
        <taxon>Araneomorphae</taxon>
        <taxon>Entelegynae</taxon>
        <taxon>Araneoidea</taxon>
        <taxon>Araneidae</taxon>
        <taxon>Caerostris</taxon>
    </lineage>
</organism>
<proteinExistence type="predicted"/>
<sequence>MDLFRHFMTKTDLHHRRLLHCVIKLFALATAISKECAITLIKKISRRNVGQTKKIQRPPNSCPDMVGYILLLCLKVLLLHTLRNGKKILDFQQQIFMCLLFYGHDTRPVTPIKKFLPFHYKPGFSARHFVQNPMSPLPVSGKMAIVSTGPFITPQNKFSPSPPRLLLVGEEKRQQSAAPHQGAPAVKNRDGKHKHLH</sequence>
<keyword evidence="3" id="KW-1185">Reference proteome</keyword>
<comment type="caution">
    <text evidence="2">The sequence shown here is derived from an EMBL/GenBank/DDBJ whole genome shotgun (WGS) entry which is preliminary data.</text>
</comment>
<name>A0AAV4TY30_9ARAC</name>
<feature type="region of interest" description="Disordered" evidence="1">
    <location>
        <begin position="170"/>
        <end position="197"/>
    </location>
</feature>